<protein>
    <submittedName>
        <fullName evidence="2">Uncharacterized protein</fullName>
    </submittedName>
</protein>
<evidence type="ECO:0000256" key="1">
    <source>
        <dbReference type="SAM" id="MobiDB-lite"/>
    </source>
</evidence>
<evidence type="ECO:0000313" key="2">
    <source>
        <dbReference type="EMBL" id="MED6178434.1"/>
    </source>
</evidence>
<evidence type="ECO:0000313" key="3">
    <source>
        <dbReference type="Proteomes" id="UP001341840"/>
    </source>
</evidence>
<feature type="region of interest" description="Disordered" evidence="1">
    <location>
        <begin position="193"/>
        <end position="226"/>
    </location>
</feature>
<dbReference type="EMBL" id="JASCZI010155638">
    <property type="protein sequence ID" value="MED6178434.1"/>
    <property type="molecule type" value="Genomic_DNA"/>
</dbReference>
<dbReference type="Proteomes" id="UP001341840">
    <property type="component" value="Unassembled WGS sequence"/>
</dbReference>
<gene>
    <name evidence="2" type="ORF">PIB30_107505</name>
</gene>
<sequence>MPPGEPVALKQGSATATCGGTGVDQANQCRYMASLEERRIPLKELAALVQAEDAARTGGTGATRTRYEIWRHPCNGVPLGVAAALEDKDATWFCGGTGVKDMSTMAELVHVFLHHLGGRFTEIRKVGYRFLRRQPDGKFVHLLVWLFNDEYVWVTFGCHRRLMSQHVMDFLVQAGERPSGPPVAATPVCVAEPSMPENEPATMDDSKSEFEDSASTGSSSAGSLDGDECIPETARAGCSCYVLPAPPPIPRLEDVPCFFQQLDLDEEGACDDPLKSGMCNDYNTDSGAEFRVGHRLRNQDAVQTAIKNYSIRRNAEYRVILLPPRYGDARPAY</sequence>
<keyword evidence="3" id="KW-1185">Reference proteome</keyword>
<accession>A0ABU6VZ48</accession>
<organism evidence="2 3">
    <name type="scientific">Stylosanthes scabra</name>
    <dbReference type="NCBI Taxonomy" id="79078"/>
    <lineage>
        <taxon>Eukaryota</taxon>
        <taxon>Viridiplantae</taxon>
        <taxon>Streptophyta</taxon>
        <taxon>Embryophyta</taxon>
        <taxon>Tracheophyta</taxon>
        <taxon>Spermatophyta</taxon>
        <taxon>Magnoliopsida</taxon>
        <taxon>eudicotyledons</taxon>
        <taxon>Gunneridae</taxon>
        <taxon>Pentapetalae</taxon>
        <taxon>rosids</taxon>
        <taxon>fabids</taxon>
        <taxon>Fabales</taxon>
        <taxon>Fabaceae</taxon>
        <taxon>Papilionoideae</taxon>
        <taxon>50 kb inversion clade</taxon>
        <taxon>dalbergioids sensu lato</taxon>
        <taxon>Dalbergieae</taxon>
        <taxon>Pterocarpus clade</taxon>
        <taxon>Stylosanthes</taxon>
    </lineage>
</organism>
<feature type="compositionally biased region" description="Low complexity" evidence="1">
    <location>
        <begin position="213"/>
        <end position="224"/>
    </location>
</feature>
<proteinExistence type="predicted"/>
<name>A0ABU6VZ48_9FABA</name>
<comment type="caution">
    <text evidence="2">The sequence shown here is derived from an EMBL/GenBank/DDBJ whole genome shotgun (WGS) entry which is preliminary data.</text>
</comment>
<reference evidence="2 3" key="1">
    <citation type="journal article" date="2023" name="Plants (Basel)">
        <title>Bridging the Gap: Combining Genomics and Transcriptomics Approaches to Understand Stylosanthes scabra, an Orphan Legume from the Brazilian Caatinga.</title>
        <authorList>
            <person name="Ferreira-Neto J.R.C."/>
            <person name="da Silva M.D."/>
            <person name="Binneck E."/>
            <person name="de Melo N.F."/>
            <person name="da Silva R.H."/>
            <person name="de Melo A.L.T.M."/>
            <person name="Pandolfi V."/>
            <person name="Bustamante F.O."/>
            <person name="Brasileiro-Vidal A.C."/>
            <person name="Benko-Iseppon A.M."/>
        </authorList>
    </citation>
    <scope>NUCLEOTIDE SEQUENCE [LARGE SCALE GENOMIC DNA]</scope>
    <source>
        <tissue evidence="2">Leaves</tissue>
    </source>
</reference>